<dbReference type="OrthoDB" id="10250990at2759"/>
<accession>A0A482VVL5</accession>
<name>A0A482VVL5_ASBVE</name>
<reference evidence="1 2" key="1">
    <citation type="submission" date="2017-03" db="EMBL/GenBank/DDBJ databases">
        <title>Genome of the blue death feigning beetle - Asbolus verrucosus.</title>
        <authorList>
            <person name="Rider S.D."/>
        </authorList>
    </citation>
    <scope>NUCLEOTIDE SEQUENCE [LARGE SCALE GENOMIC DNA]</scope>
    <source>
        <strain evidence="1">Butters</strain>
        <tissue evidence="1">Head and leg muscle</tissue>
    </source>
</reference>
<keyword evidence="2" id="KW-1185">Reference proteome</keyword>
<feature type="non-terminal residue" evidence="1">
    <location>
        <position position="1"/>
    </location>
</feature>
<protein>
    <submittedName>
        <fullName evidence="1">Uncharacterized protein</fullName>
    </submittedName>
</protein>
<dbReference type="EMBL" id="QDEB01061446">
    <property type="protein sequence ID" value="RZC36489.1"/>
    <property type="molecule type" value="Genomic_DNA"/>
</dbReference>
<sequence length="79" mass="9457">KQNIGRVEEKIKEAQEKYKKFRTEQKGRLKNSYDSSVSDEDFWKSENCLKTRAEISRRCKFLDVQENIEIDISKIVENK</sequence>
<dbReference type="Proteomes" id="UP000292052">
    <property type="component" value="Unassembled WGS sequence"/>
</dbReference>
<feature type="non-terminal residue" evidence="1">
    <location>
        <position position="79"/>
    </location>
</feature>
<evidence type="ECO:0000313" key="2">
    <source>
        <dbReference type="Proteomes" id="UP000292052"/>
    </source>
</evidence>
<comment type="caution">
    <text evidence="1">The sequence shown here is derived from an EMBL/GenBank/DDBJ whole genome shotgun (WGS) entry which is preliminary data.</text>
</comment>
<gene>
    <name evidence="1" type="ORF">BDFB_007307</name>
</gene>
<organism evidence="1 2">
    <name type="scientific">Asbolus verrucosus</name>
    <name type="common">Desert ironclad beetle</name>
    <dbReference type="NCBI Taxonomy" id="1661398"/>
    <lineage>
        <taxon>Eukaryota</taxon>
        <taxon>Metazoa</taxon>
        <taxon>Ecdysozoa</taxon>
        <taxon>Arthropoda</taxon>
        <taxon>Hexapoda</taxon>
        <taxon>Insecta</taxon>
        <taxon>Pterygota</taxon>
        <taxon>Neoptera</taxon>
        <taxon>Endopterygota</taxon>
        <taxon>Coleoptera</taxon>
        <taxon>Polyphaga</taxon>
        <taxon>Cucujiformia</taxon>
        <taxon>Tenebrionidae</taxon>
        <taxon>Pimeliinae</taxon>
        <taxon>Asbolus</taxon>
    </lineage>
</organism>
<evidence type="ECO:0000313" key="1">
    <source>
        <dbReference type="EMBL" id="RZC36489.1"/>
    </source>
</evidence>
<proteinExistence type="predicted"/>
<dbReference type="AlphaFoldDB" id="A0A482VVL5"/>